<evidence type="ECO:0000256" key="1">
    <source>
        <dbReference type="ARBA" id="ARBA00004141"/>
    </source>
</evidence>
<evidence type="ECO:0000256" key="3">
    <source>
        <dbReference type="ARBA" id="ARBA00022989"/>
    </source>
</evidence>
<feature type="transmembrane region" description="Helical" evidence="5">
    <location>
        <begin position="170"/>
        <end position="192"/>
    </location>
</feature>
<dbReference type="PANTHER" id="PTHR32012">
    <property type="entry name" value="TRANSMEMBRANE PROTEIN 182-RELATED"/>
    <property type="match status" value="1"/>
</dbReference>
<keyword evidence="2 5" id="KW-0812">Transmembrane</keyword>
<keyword evidence="7" id="KW-1185">Reference proteome</keyword>
<dbReference type="InParanoid" id="A0A3Q3M7X0"/>
<dbReference type="AlphaFoldDB" id="A0A3Q3M7X0"/>
<evidence type="ECO:0000256" key="5">
    <source>
        <dbReference type="SAM" id="Phobius"/>
    </source>
</evidence>
<evidence type="ECO:0000313" key="6">
    <source>
        <dbReference type="Ensembl" id="ENSMAMP00000021402.1"/>
    </source>
</evidence>
<keyword evidence="3 5" id="KW-1133">Transmembrane helix</keyword>
<dbReference type="PANTHER" id="PTHR32012:SF2">
    <property type="entry name" value="TRANSMEMBRANE PROTEIN 182"/>
    <property type="match status" value="1"/>
</dbReference>
<name>A0A3Q3M7X0_9TELE</name>
<dbReference type="GeneTree" id="ENSGT00390000017581"/>
<accession>A0A3Q3M7X0</accession>
<feature type="transmembrane region" description="Helical" evidence="5">
    <location>
        <begin position="137"/>
        <end position="163"/>
    </location>
</feature>
<evidence type="ECO:0000256" key="2">
    <source>
        <dbReference type="ARBA" id="ARBA00022692"/>
    </source>
</evidence>
<proteinExistence type="predicted"/>
<protein>
    <submittedName>
        <fullName evidence="6">Transmembrane protein 182-like</fullName>
    </submittedName>
</protein>
<dbReference type="InterPro" id="IPR004031">
    <property type="entry name" value="PMP22/EMP/MP20/Claudin"/>
</dbReference>
<comment type="subcellular location">
    <subcellularLocation>
        <location evidence="1">Membrane</location>
        <topology evidence="1">Multi-pass membrane protein</topology>
    </subcellularLocation>
</comment>
<reference evidence="6" key="1">
    <citation type="submission" date="2025-08" db="UniProtKB">
        <authorList>
            <consortium name="Ensembl"/>
        </authorList>
    </citation>
    <scope>IDENTIFICATION</scope>
</reference>
<evidence type="ECO:0000256" key="4">
    <source>
        <dbReference type="ARBA" id="ARBA00023136"/>
    </source>
</evidence>
<dbReference type="Proteomes" id="UP000261640">
    <property type="component" value="Unplaced"/>
</dbReference>
<organism evidence="6 7">
    <name type="scientific">Mastacembelus armatus</name>
    <name type="common">zig-zag eel</name>
    <dbReference type="NCBI Taxonomy" id="205130"/>
    <lineage>
        <taxon>Eukaryota</taxon>
        <taxon>Metazoa</taxon>
        <taxon>Chordata</taxon>
        <taxon>Craniata</taxon>
        <taxon>Vertebrata</taxon>
        <taxon>Euteleostomi</taxon>
        <taxon>Actinopterygii</taxon>
        <taxon>Neopterygii</taxon>
        <taxon>Teleostei</taxon>
        <taxon>Neoteleostei</taxon>
        <taxon>Acanthomorphata</taxon>
        <taxon>Anabantaria</taxon>
        <taxon>Synbranchiformes</taxon>
        <taxon>Mastacembelidae</taxon>
        <taxon>Mastacembelus</taxon>
    </lineage>
</organism>
<evidence type="ECO:0000313" key="7">
    <source>
        <dbReference type="Proteomes" id="UP000261640"/>
    </source>
</evidence>
<dbReference type="Gene3D" id="1.20.140.150">
    <property type="match status" value="1"/>
</dbReference>
<sequence length="251" mass="27173">MRVGGAALAGGIFGAVGTLCFFLAFGTDYWLVASDNCGPYTWLTQTTLTEEKDANGTEIVLMEAVTVSPPSLNLHHEGFFWRCAFQVEPTTNEVLATLFTNQPESKVCIHGYLFPLPVALGKVPHPSYDATAVFRGFWTLLIILGLVSALSGGFLLVCGVPFISHKLYKLGGAFLIAAACLFLLVLLLYVLWMEVVDVKRYILQERGDTCPDAEVSVLYGLSFMVAAAGVPLELVSGLVFMLVGRALLARK</sequence>
<keyword evidence="4 5" id="KW-0472">Membrane</keyword>
<dbReference type="Ensembl" id="ENSMAMT00000021947.2">
    <property type="protein sequence ID" value="ENSMAMP00000021402.1"/>
    <property type="gene ID" value="ENSMAMG00000014380.2"/>
</dbReference>
<dbReference type="RefSeq" id="XP_026185464.1">
    <property type="nucleotide sequence ID" value="XM_026329679.1"/>
</dbReference>
<feature type="transmembrane region" description="Helical" evidence="5">
    <location>
        <begin position="221"/>
        <end position="248"/>
    </location>
</feature>
<feature type="transmembrane region" description="Helical" evidence="5">
    <location>
        <begin position="7"/>
        <end position="26"/>
    </location>
</feature>
<dbReference type="InterPro" id="IPR026763">
    <property type="entry name" value="TMEM182"/>
</dbReference>
<dbReference type="GeneID" id="113144026"/>
<dbReference type="GO" id="GO:0016020">
    <property type="term" value="C:membrane"/>
    <property type="evidence" value="ECO:0007669"/>
    <property type="project" value="UniProtKB-SubCell"/>
</dbReference>
<dbReference type="Pfam" id="PF13903">
    <property type="entry name" value="Claudin_2"/>
    <property type="match status" value="1"/>
</dbReference>
<reference evidence="6" key="2">
    <citation type="submission" date="2025-09" db="UniProtKB">
        <authorList>
            <consortium name="Ensembl"/>
        </authorList>
    </citation>
    <scope>IDENTIFICATION</scope>
</reference>
<dbReference type="OrthoDB" id="9942154at2759"/>